<keyword evidence="6" id="KW-0399">Innate immunity</keyword>
<evidence type="ECO:0000256" key="8">
    <source>
        <dbReference type="ARBA" id="ARBA00022670"/>
    </source>
</evidence>
<dbReference type="PANTHER" id="PTHR46393:SF7">
    <property type="entry name" value="COMPLEMENT C2"/>
    <property type="match status" value="1"/>
</dbReference>
<feature type="domain" description="VWFA" evidence="19">
    <location>
        <begin position="245"/>
        <end position="425"/>
    </location>
</feature>
<dbReference type="Gene3D" id="2.40.10.10">
    <property type="entry name" value="Trypsin-like serine proteases"/>
    <property type="match status" value="3"/>
</dbReference>
<dbReference type="InterPro" id="IPR002035">
    <property type="entry name" value="VWF_A"/>
</dbReference>
<dbReference type="InterPro" id="IPR035976">
    <property type="entry name" value="Sushi/SCR/CCP_sf"/>
</dbReference>
<keyword evidence="12 18" id="KW-0720">Serine protease</keyword>
<dbReference type="PROSITE" id="PS50234">
    <property type="entry name" value="VWFA"/>
    <property type="match status" value="1"/>
</dbReference>
<dbReference type="Pfam" id="PF00092">
    <property type="entry name" value="VWA"/>
    <property type="match status" value="1"/>
</dbReference>
<evidence type="ECO:0000256" key="13">
    <source>
        <dbReference type="ARBA" id="ARBA00022859"/>
    </source>
</evidence>
<organism evidence="22 23">
    <name type="scientific">Porites evermanni</name>
    <dbReference type="NCBI Taxonomy" id="104178"/>
    <lineage>
        <taxon>Eukaryota</taxon>
        <taxon>Metazoa</taxon>
        <taxon>Cnidaria</taxon>
        <taxon>Anthozoa</taxon>
        <taxon>Hexacorallia</taxon>
        <taxon>Scleractinia</taxon>
        <taxon>Fungiina</taxon>
        <taxon>Poritidae</taxon>
        <taxon>Porites</taxon>
    </lineage>
</organism>
<keyword evidence="23" id="KW-1185">Reference proteome</keyword>
<feature type="domain" description="Peptidase S1" evidence="20">
    <location>
        <begin position="462"/>
        <end position="723"/>
    </location>
</feature>
<feature type="domain" description="Sushi" evidence="21">
    <location>
        <begin position="119"/>
        <end position="185"/>
    </location>
</feature>
<evidence type="ECO:0000259" key="20">
    <source>
        <dbReference type="PROSITE" id="PS50240"/>
    </source>
</evidence>
<dbReference type="CDD" id="cd00190">
    <property type="entry name" value="Tryp_SPc"/>
    <property type="match status" value="1"/>
</dbReference>
<keyword evidence="5" id="KW-0964">Secreted</keyword>
<evidence type="ECO:0000256" key="18">
    <source>
        <dbReference type="RuleBase" id="RU363034"/>
    </source>
</evidence>
<feature type="domain" description="Sushi" evidence="21">
    <location>
        <begin position="3"/>
        <end position="64"/>
    </location>
</feature>
<dbReference type="PROSITE" id="PS00135">
    <property type="entry name" value="TRYPSIN_SER"/>
    <property type="match status" value="1"/>
</dbReference>
<keyword evidence="15" id="KW-0325">Glycoprotein</keyword>
<feature type="non-terminal residue" evidence="22">
    <location>
        <position position="1"/>
    </location>
</feature>
<dbReference type="SUPFAM" id="SSF57535">
    <property type="entry name" value="Complement control module/SCR domain"/>
    <property type="match status" value="3"/>
</dbReference>
<dbReference type="PANTHER" id="PTHR46393">
    <property type="entry name" value="SUSHI DOMAIN-CONTAINING PROTEIN"/>
    <property type="match status" value="1"/>
</dbReference>
<dbReference type="Pfam" id="PF00084">
    <property type="entry name" value="Sushi"/>
    <property type="match status" value="3"/>
</dbReference>
<dbReference type="SMART" id="SM00327">
    <property type="entry name" value="VWA"/>
    <property type="match status" value="1"/>
</dbReference>
<comment type="cofactor">
    <cofactor evidence="2">
        <name>Mg(2+)</name>
        <dbReference type="ChEBI" id="CHEBI:18420"/>
    </cofactor>
</comment>
<evidence type="ECO:0000256" key="12">
    <source>
        <dbReference type="ARBA" id="ARBA00022825"/>
    </source>
</evidence>
<dbReference type="InterPro" id="IPR000436">
    <property type="entry name" value="Sushi_SCR_CCP_dom"/>
</dbReference>
<dbReference type="CDD" id="cd00033">
    <property type="entry name" value="CCP"/>
    <property type="match status" value="3"/>
</dbReference>
<dbReference type="InterPro" id="IPR036465">
    <property type="entry name" value="vWFA_dom_sf"/>
</dbReference>
<keyword evidence="8 18" id="KW-0645">Protease</keyword>
<comment type="subcellular location">
    <subcellularLocation>
        <location evidence="3">Cell surface</location>
    </subcellularLocation>
    <subcellularLocation>
        <location evidence="4">Secreted</location>
    </subcellularLocation>
</comment>
<evidence type="ECO:0000256" key="4">
    <source>
        <dbReference type="ARBA" id="ARBA00004613"/>
    </source>
</evidence>
<reference evidence="22 23" key="1">
    <citation type="submission" date="2022-05" db="EMBL/GenBank/DDBJ databases">
        <authorList>
            <consortium name="Genoscope - CEA"/>
            <person name="William W."/>
        </authorList>
    </citation>
    <scope>NUCLEOTIDE SEQUENCE [LARGE SCALE GENOMIC DNA]</scope>
</reference>
<comment type="caution">
    <text evidence="17">Lacks conserved residue(s) required for the propagation of feature annotation.</text>
</comment>
<evidence type="ECO:0000256" key="15">
    <source>
        <dbReference type="ARBA" id="ARBA00023180"/>
    </source>
</evidence>
<feature type="disulfide bond" evidence="17">
    <location>
        <begin position="156"/>
        <end position="183"/>
    </location>
</feature>
<dbReference type="PRINTS" id="PR00453">
    <property type="entry name" value="VWFADOMAIN"/>
</dbReference>
<keyword evidence="14 17" id="KW-1015">Disulfide bond</keyword>
<keyword evidence="10" id="KW-0677">Repeat</keyword>
<dbReference type="Gene3D" id="2.10.70.10">
    <property type="entry name" value="Complement Module, domain 1"/>
    <property type="match status" value="3"/>
</dbReference>
<evidence type="ECO:0000256" key="9">
    <source>
        <dbReference type="ARBA" id="ARBA00022729"/>
    </source>
</evidence>
<dbReference type="InterPro" id="IPR011360">
    <property type="entry name" value="Compl_C2_B"/>
</dbReference>
<evidence type="ECO:0000256" key="7">
    <source>
        <dbReference type="ARBA" id="ARBA00022659"/>
    </source>
</evidence>
<feature type="disulfide bond" evidence="17">
    <location>
        <begin position="35"/>
        <end position="62"/>
    </location>
</feature>
<evidence type="ECO:0000256" key="2">
    <source>
        <dbReference type="ARBA" id="ARBA00001946"/>
    </source>
</evidence>
<evidence type="ECO:0000259" key="19">
    <source>
        <dbReference type="PROSITE" id="PS50234"/>
    </source>
</evidence>
<dbReference type="InterPro" id="IPR001314">
    <property type="entry name" value="Peptidase_S1A"/>
</dbReference>
<proteinExistence type="predicted"/>
<keyword evidence="13" id="KW-0391">Immunity</keyword>
<name>A0ABN8PQ66_9CNID</name>
<dbReference type="Pfam" id="PF00089">
    <property type="entry name" value="Trypsin"/>
    <property type="match status" value="1"/>
</dbReference>
<keyword evidence="11 18" id="KW-0378">Hydrolase</keyword>
<evidence type="ECO:0000313" key="22">
    <source>
        <dbReference type="EMBL" id="CAH3148586.1"/>
    </source>
</evidence>
<dbReference type="SMART" id="SM00032">
    <property type="entry name" value="CCP"/>
    <property type="match status" value="3"/>
</dbReference>
<keyword evidence="9" id="KW-0732">Signal</keyword>
<evidence type="ECO:0000259" key="21">
    <source>
        <dbReference type="PROSITE" id="PS50923"/>
    </source>
</evidence>
<evidence type="ECO:0000256" key="3">
    <source>
        <dbReference type="ARBA" id="ARBA00004241"/>
    </source>
</evidence>
<comment type="caution">
    <text evidence="22">The sequence shown here is derived from an EMBL/GenBank/DDBJ whole genome shotgun (WGS) entry which is preliminary data.</text>
</comment>
<evidence type="ECO:0000256" key="16">
    <source>
        <dbReference type="ARBA" id="ARBA00029636"/>
    </source>
</evidence>
<comment type="cofactor">
    <cofactor evidence="1">
        <name>Mn(2+)</name>
        <dbReference type="ChEBI" id="CHEBI:29035"/>
    </cofactor>
</comment>
<dbReference type="Proteomes" id="UP001159427">
    <property type="component" value="Unassembled WGS sequence"/>
</dbReference>
<dbReference type="SUPFAM" id="SSF53300">
    <property type="entry name" value="vWA-like"/>
    <property type="match status" value="1"/>
</dbReference>
<dbReference type="SMART" id="SM00020">
    <property type="entry name" value="Tryp_SPc"/>
    <property type="match status" value="1"/>
</dbReference>
<dbReference type="InterPro" id="IPR043504">
    <property type="entry name" value="Peptidase_S1_PA_chymotrypsin"/>
</dbReference>
<dbReference type="Gene3D" id="3.40.50.410">
    <property type="entry name" value="von Willebrand factor, type A domain"/>
    <property type="match status" value="1"/>
</dbReference>
<evidence type="ECO:0000256" key="5">
    <source>
        <dbReference type="ARBA" id="ARBA00022525"/>
    </source>
</evidence>
<protein>
    <recommendedName>
        <fullName evidence="16">C3/C5 convertase</fullName>
    </recommendedName>
</protein>
<keyword evidence="7 17" id="KW-0768">Sushi</keyword>
<evidence type="ECO:0000256" key="1">
    <source>
        <dbReference type="ARBA" id="ARBA00001936"/>
    </source>
</evidence>
<evidence type="ECO:0000256" key="11">
    <source>
        <dbReference type="ARBA" id="ARBA00022801"/>
    </source>
</evidence>
<gene>
    <name evidence="22" type="ORF">PEVE_00044637</name>
</gene>
<dbReference type="PROSITE" id="PS50923">
    <property type="entry name" value="SUSHI"/>
    <property type="match status" value="2"/>
</dbReference>
<dbReference type="InterPro" id="IPR001254">
    <property type="entry name" value="Trypsin_dom"/>
</dbReference>
<evidence type="ECO:0000256" key="6">
    <source>
        <dbReference type="ARBA" id="ARBA00022588"/>
    </source>
</evidence>
<dbReference type="PIRSF" id="PIRSF001154">
    <property type="entry name" value="Compl_C2_B"/>
    <property type="match status" value="1"/>
</dbReference>
<evidence type="ECO:0000256" key="10">
    <source>
        <dbReference type="ARBA" id="ARBA00022737"/>
    </source>
</evidence>
<dbReference type="PROSITE" id="PS00134">
    <property type="entry name" value="TRYPSIN_HIS"/>
    <property type="match status" value="1"/>
</dbReference>
<dbReference type="PRINTS" id="PR00722">
    <property type="entry name" value="CHYMOTRYPSIN"/>
</dbReference>
<evidence type="ECO:0000256" key="14">
    <source>
        <dbReference type="ARBA" id="ARBA00023157"/>
    </source>
</evidence>
<accession>A0ABN8PQ66</accession>
<dbReference type="PROSITE" id="PS50240">
    <property type="entry name" value="TRYPSIN_DOM"/>
    <property type="match status" value="1"/>
</dbReference>
<dbReference type="SUPFAM" id="SSF50494">
    <property type="entry name" value="Trypsin-like serine proteases"/>
    <property type="match status" value="1"/>
</dbReference>
<dbReference type="InterPro" id="IPR018114">
    <property type="entry name" value="TRYPSIN_HIS"/>
</dbReference>
<dbReference type="InterPro" id="IPR033116">
    <property type="entry name" value="TRYPSIN_SER"/>
</dbReference>
<dbReference type="CDD" id="cd01450">
    <property type="entry name" value="vWFA_subfamily_ECM"/>
    <property type="match status" value="1"/>
</dbReference>
<dbReference type="EMBL" id="CALNXI010000954">
    <property type="protein sequence ID" value="CAH3148586.1"/>
    <property type="molecule type" value="Genomic_DNA"/>
</dbReference>
<dbReference type="InterPro" id="IPR009003">
    <property type="entry name" value="Peptidase_S1_PA"/>
</dbReference>
<evidence type="ECO:0000256" key="17">
    <source>
        <dbReference type="PROSITE-ProRule" id="PRU00302"/>
    </source>
</evidence>
<evidence type="ECO:0000313" key="23">
    <source>
        <dbReference type="Proteomes" id="UP001159427"/>
    </source>
</evidence>
<sequence>SAIRCENPGNLTLRNGSVIISDPKYNIGATLVFECNEGFVLKGRSTITCRKFGWDIRRLPHCKEKLCPNPGRPKRGYRLMSGSFRIGSKVWFSCQSGYILHGSRERTCRENYEWSGSLTTCQDPDRRCPVLGTPIGGRIYGQRRKYSYGDIVKFECNDCFVLEGSAARKCTFNGKWSGKEAICKDELENRFKDINSIFLRKNVIDTLMEYTCNHDNQSGCNKSKPREGMDTRGRMINLNDNSGLDLVFVIDASSSVTREGFQRGLNFSKELVRTIGTSKRSDGTQIALVTFGTEARLYFNLGDAAVDTTEKAIEVIDRVKYIGGTTASALALDMVRRDVVPFARRDSKRAMMFITDGMSNIGGPPEKIADFLRKQEGFEIFAIGVGRKVKIRELTAIADDDDHVISVRKYASLQKAIKKAVYTKIDYSACGERPVSRKVWIAGGQNSHSKGWMNPVNSRARIVGGRKSQKGWWPWQIGLHKVDHVETKLICGGALIYRQWILTAAHCFYAWNVFLRKYVIDGIPGKYFIKAGDHNYLKKDNSEQLLPVEKIYLHQGFIHSMFVNDIALVKLKEHVELGKFVRTVCLPEKNEGDMATPAKYGYVSGWGATRALKPGEDPREADRYSKVLKYSSFVIQTDQVCSNSTKYYFNSTVSFCAGDGNGGNDTCKGDSGGAFVLEGKRETDYRWVISGLVSWGEGCAQKDHYGYYTRVYPYIDWIKKIVTAHS</sequence>